<dbReference type="AlphaFoldDB" id="A0AAV4VPW4"/>
<comment type="caution">
    <text evidence="1">The sequence shown here is derived from an EMBL/GenBank/DDBJ whole genome shotgun (WGS) entry which is preliminary data.</text>
</comment>
<dbReference type="Proteomes" id="UP001054837">
    <property type="component" value="Unassembled WGS sequence"/>
</dbReference>
<evidence type="ECO:0000313" key="2">
    <source>
        <dbReference type="Proteomes" id="UP001054837"/>
    </source>
</evidence>
<gene>
    <name evidence="1" type="ORF">CDAR_235361</name>
</gene>
<sequence>MGWAENVLIWELNYLKVSVITRDDVFRSDLSKIKHPLEGRRSPNSWRLLDFKVLCFQTPDKRRRLNFESNLRSLIFDPHLTKRRDESFVRVLSSE</sequence>
<name>A0AAV4VPW4_9ARAC</name>
<evidence type="ECO:0000313" key="1">
    <source>
        <dbReference type="EMBL" id="GIY72158.1"/>
    </source>
</evidence>
<protein>
    <submittedName>
        <fullName evidence="1">Uncharacterized protein</fullName>
    </submittedName>
</protein>
<accession>A0AAV4VPW4</accession>
<organism evidence="1 2">
    <name type="scientific">Caerostris darwini</name>
    <dbReference type="NCBI Taxonomy" id="1538125"/>
    <lineage>
        <taxon>Eukaryota</taxon>
        <taxon>Metazoa</taxon>
        <taxon>Ecdysozoa</taxon>
        <taxon>Arthropoda</taxon>
        <taxon>Chelicerata</taxon>
        <taxon>Arachnida</taxon>
        <taxon>Araneae</taxon>
        <taxon>Araneomorphae</taxon>
        <taxon>Entelegynae</taxon>
        <taxon>Araneoidea</taxon>
        <taxon>Araneidae</taxon>
        <taxon>Caerostris</taxon>
    </lineage>
</organism>
<dbReference type="EMBL" id="BPLQ01013451">
    <property type="protein sequence ID" value="GIY72158.1"/>
    <property type="molecule type" value="Genomic_DNA"/>
</dbReference>
<proteinExistence type="predicted"/>
<keyword evidence="2" id="KW-1185">Reference proteome</keyword>
<reference evidence="1 2" key="1">
    <citation type="submission" date="2021-06" db="EMBL/GenBank/DDBJ databases">
        <title>Caerostris darwini draft genome.</title>
        <authorList>
            <person name="Kono N."/>
            <person name="Arakawa K."/>
        </authorList>
    </citation>
    <scope>NUCLEOTIDE SEQUENCE [LARGE SCALE GENOMIC DNA]</scope>
</reference>